<reference evidence="2 3" key="1">
    <citation type="submission" date="2024-03" db="EMBL/GenBank/DDBJ databases">
        <title>Rhodococcus navarretei sp. nov. and Pseudarthrobacter quantumdoti sp. nov., two new species with the ability to biosynthesize Quantum Dots isolated from soil samples at Union Glacier, Antarctica.</title>
        <authorList>
            <person name="Vargas M."/>
        </authorList>
    </citation>
    <scope>NUCLEOTIDE SEQUENCE [LARGE SCALE GENOMIC DNA]</scope>
    <source>
        <strain evidence="2 3">EXRC-4A-4</strain>
    </source>
</reference>
<proteinExistence type="predicted"/>
<keyword evidence="3" id="KW-1185">Reference proteome</keyword>
<dbReference type="RefSeq" id="WP_341442581.1">
    <property type="nucleotide sequence ID" value="NZ_JBBPCN010000001.1"/>
</dbReference>
<dbReference type="EMBL" id="JBBPCN010000001">
    <property type="protein sequence ID" value="MEK8073667.1"/>
    <property type="molecule type" value="Genomic_DNA"/>
</dbReference>
<feature type="transmembrane region" description="Helical" evidence="1">
    <location>
        <begin position="42"/>
        <end position="66"/>
    </location>
</feature>
<evidence type="ECO:0000313" key="2">
    <source>
        <dbReference type="EMBL" id="MEK8073667.1"/>
    </source>
</evidence>
<feature type="transmembrane region" description="Helical" evidence="1">
    <location>
        <begin position="87"/>
        <end position="108"/>
    </location>
</feature>
<accession>A0ABU9D251</accession>
<keyword evidence="1" id="KW-1133">Transmembrane helix</keyword>
<feature type="transmembrane region" description="Helical" evidence="1">
    <location>
        <begin position="12"/>
        <end position="30"/>
    </location>
</feature>
<name>A0ABU9D251_9NOCA</name>
<keyword evidence="1" id="KW-0472">Membrane</keyword>
<evidence type="ECO:0008006" key="4">
    <source>
        <dbReference type="Google" id="ProtNLM"/>
    </source>
</evidence>
<sequence length="156" mass="17198">MRAFTRIYGGHPLHAVGLLLSFALVGYVVTLAGPQSLWNSDIWWKSILVWFFGSVLLHDAVLFPLYSLADRLITGIPRRTLAVSPVNFVRVPALGTGLTFLMFFPGILSQGAESYRAATGSTQEPFLGRWLALTAALFIVSAIAYFIRLILVRSRA</sequence>
<feature type="transmembrane region" description="Helical" evidence="1">
    <location>
        <begin position="128"/>
        <end position="151"/>
    </location>
</feature>
<evidence type="ECO:0000313" key="3">
    <source>
        <dbReference type="Proteomes" id="UP001456513"/>
    </source>
</evidence>
<keyword evidence="1" id="KW-0812">Transmembrane</keyword>
<organism evidence="2 3">
    <name type="scientific">Rhodococcus navarretei</name>
    <dbReference type="NCBI Taxonomy" id="3128981"/>
    <lineage>
        <taxon>Bacteria</taxon>
        <taxon>Bacillati</taxon>
        <taxon>Actinomycetota</taxon>
        <taxon>Actinomycetes</taxon>
        <taxon>Mycobacteriales</taxon>
        <taxon>Nocardiaceae</taxon>
        <taxon>Rhodococcus</taxon>
    </lineage>
</organism>
<gene>
    <name evidence="2" type="ORF">AABD04_22725</name>
</gene>
<dbReference type="Proteomes" id="UP001456513">
    <property type="component" value="Unassembled WGS sequence"/>
</dbReference>
<comment type="caution">
    <text evidence="2">The sequence shown here is derived from an EMBL/GenBank/DDBJ whole genome shotgun (WGS) entry which is preliminary data.</text>
</comment>
<evidence type="ECO:0000256" key="1">
    <source>
        <dbReference type="SAM" id="Phobius"/>
    </source>
</evidence>
<protein>
    <recommendedName>
        <fullName evidence="4">Lipoprotein</fullName>
    </recommendedName>
</protein>